<dbReference type="EMBL" id="JAENGY010000064">
    <property type="protein sequence ID" value="KAG6975412.1"/>
    <property type="molecule type" value="Genomic_DNA"/>
</dbReference>
<evidence type="ECO:0000313" key="1">
    <source>
        <dbReference type="EMBL" id="KAG6975412.1"/>
    </source>
</evidence>
<dbReference type="Proteomes" id="UP000709295">
    <property type="component" value="Unassembled WGS sequence"/>
</dbReference>
<dbReference type="AlphaFoldDB" id="A0A8J5JB04"/>
<comment type="caution">
    <text evidence="1">The sequence shown here is derived from an EMBL/GenBank/DDBJ whole genome shotgun (WGS) entry which is preliminary data.</text>
</comment>
<gene>
    <name evidence="1" type="ORF">JG688_00002414</name>
</gene>
<evidence type="ECO:0000313" key="2">
    <source>
        <dbReference type="Proteomes" id="UP000709295"/>
    </source>
</evidence>
<proteinExistence type="predicted"/>
<protein>
    <submittedName>
        <fullName evidence="1">Uncharacterized protein</fullName>
    </submittedName>
</protein>
<sequence length="153" mass="16674">MKTLKHSSFSKSFARLRPNFMRIYELFRPHATPELLYGRDHAFEKKMGLLLVYIASSGSMKDTGLALTVNRVSVEDFVQTSCSLFEGCLRFDCNLGAAPGVCSDSADATGATGATVPWGGNCCTCPVVAWLARCPPSVAGDRRSSITHRQQYS</sequence>
<accession>A0A8J5JB04</accession>
<keyword evidence="2" id="KW-1185">Reference proteome</keyword>
<reference evidence="1" key="1">
    <citation type="submission" date="2021-01" db="EMBL/GenBank/DDBJ databases">
        <title>Phytophthora aleatoria, a newly-described species from Pinus radiata is distinct from Phytophthora cactorum isolates based on comparative genomics.</title>
        <authorList>
            <person name="Mcdougal R."/>
            <person name="Panda P."/>
            <person name="Williams N."/>
            <person name="Studholme D.J."/>
        </authorList>
    </citation>
    <scope>NUCLEOTIDE SEQUENCE</scope>
    <source>
        <strain evidence="1">NZFS 4037</strain>
    </source>
</reference>
<name>A0A8J5JB04_9STRA</name>
<organism evidence="1 2">
    <name type="scientific">Phytophthora aleatoria</name>
    <dbReference type="NCBI Taxonomy" id="2496075"/>
    <lineage>
        <taxon>Eukaryota</taxon>
        <taxon>Sar</taxon>
        <taxon>Stramenopiles</taxon>
        <taxon>Oomycota</taxon>
        <taxon>Peronosporomycetes</taxon>
        <taxon>Peronosporales</taxon>
        <taxon>Peronosporaceae</taxon>
        <taxon>Phytophthora</taxon>
    </lineage>
</organism>